<dbReference type="CDD" id="cd07773">
    <property type="entry name" value="ASKHA_NBD_FGGY_FK"/>
    <property type="match status" value="1"/>
</dbReference>
<dbReference type="PROSITE" id="PS00933">
    <property type="entry name" value="FGGY_KINASES_1"/>
    <property type="match status" value="1"/>
</dbReference>
<dbReference type="SUPFAM" id="SSF53067">
    <property type="entry name" value="Actin-like ATPase domain"/>
    <property type="match status" value="2"/>
</dbReference>
<name>A0A315ZVC3_9FIRM</name>
<dbReference type="Pfam" id="PF02782">
    <property type="entry name" value="FGGY_C"/>
    <property type="match status" value="1"/>
</dbReference>
<protein>
    <submittedName>
        <fullName evidence="7">Xylulokinase</fullName>
    </submittedName>
</protein>
<proteinExistence type="inferred from homology"/>
<dbReference type="GO" id="GO:0005975">
    <property type="term" value="P:carbohydrate metabolic process"/>
    <property type="evidence" value="ECO:0007669"/>
    <property type="project" value="InterPro"/>
</dbReference>
<keyword evidence="8" id="KW-1185">Reference proteome</keyword>
<evidence type="ECO:0000256" key="2">
    <source>
        <dbReference type="ARBA" id="ARBA00022679"/>
    </source>
</evidence>
<dbReference type="AlphaFoldDB" id="A0A315ZVC3"/>
<dbReference type="GO" id="GO:0016773">
    <property type="term" value="F:phosphotransferase activity, alcohol group as acceptor"/>
    <property type="evidence" value="ECO:0007669"/>
    <property type="project" value="InterPro"/>
</dbReference>
<comment type="similarity">
    <text evidence="1 4">Belongs to the FGGY kinase family.</text>
</comment>
<dbReference type="InterPro" id="IPR018485">
    <property type="entry name" value="FGGY_C"/>
</dbReference>
<evidence type="ECO:0000313" key="8">
    <source>
        <dbReference type="Proteomes" id="UP000254051"/>
    </source>
</evidence>
<dbReference type="OrthoDB" id="8434698at2"/>
<keyword evidence="3 4" id="KW-0418">Kinase</keyword>
<dbReference type="Proteomes" id="UP000254051">
    <property type="component" value="Unassembled WGS sequence"/>
</dbReference>
<dbReference type="PANTHER" id="PTHR43095">
    <property type="entry name" value="SUGAR KINASE"/>
    <property type="match status" value="1"/>
</dbReference>
<organism evidence="7 8">
    <name type="scientific">Faecalicatena contorta</name>
    <dbReference type="NCBI Taxonomy" id="39482"/>
    <lineage>
        <taxon>Bacteria</taxon>
        <taxon>Bacillati</taxon>
        <taxon>Bacillota</taxon>
        <taxon>Clostridia</taxon>
        <taxon>Lachnospirales</taxon>
        <taxon>Lachnospiraceae</taxon>
        <taxon>Faecalicatena</taxon>
    </lineage>
</organism>
<evidence type="ECO:0000256" key="1">
    <source>
        <dbReference type="ARBA" id="ARBA00009156"/>
    </source>
</evidence>
<dbReference type="InterPro" id="IPR043129">
    <property type="entry name" value="ATPase_NBD"/>
</dbReference>
<dbReference type="Gene3D" id="3.30.420.40">
    <property type="match status" value="2"/>
</dbReference>
<evidence type="ECO:0000313" key="7">
    <source>
        <dbReference type="EMBL" id="SUQ14907.1"/>
    </source>
</evidence>
<reference evidence="8" key="1">
    <citation type="submission" date="2017-07" db="EMBL/GenBank/DDBJ databases">
        <authorList>
            <person name="Varghese N."/>
            <person name="Submissions S."/>
        </authorList>
    </citation>
    <scope>NUCLEOTIDE SEQUENCE [LARGE SCALE GENOMIC DNA]</scope>
    <source>
        <strain evidence="8">NLAE-zl-C134</strain>
    </source>
</reference>
<dbReference type="PROSITE" id="PS00445">
    <property type="entry name" value="FGGY_KINASES_2"/>
    <property type="match status" value="1"/>
</dbReference>
<dbReference type="InterPro" id="IPR000577">
    <property type="entry name" value="Carb_kinase_FGGY"/>
</dbReference>
<dbReference type="InterPro" id="IPR018483">
    <property type="entry name" value="Carb_kinase_FGGY_CS"/>
</dbReference>
<evidence type="ECO:0000256" key="3">
    <source>
        <dbReference type="ARBA" id="ARBA00022777"/>
    </source>
</evidence>
<evidence type="ECO:0000259" key="5">
    <source>
        <dbReference type="Pfam" id="PF00370"/>
    </source>
</evidence>
<dbReference type="InterPro" id="IPR050406">
    <property type="entry name" value="FGGY_Carb_Kinase"/>
</dbReference>
<dbReference type="RefSeq" id="WP_109712217.1">
    <property type="nucleotide sequence ID" value="NZ_QGDS01000008.1"/>
</dbReference>
<dbReference type="EMBL" id="UHJJ01000008">
    <property type="protein sequence ID" value="SUQ14907.1"/>
    <property type="molecule type" value="Genomic_DNA"/>
</dbReference>
<evidence type="ECO:0000256" key="4">
    <source>
        <dbReference type="RuleBase" id="RU003733"/>
    </source>
</evidence>
<feature type="domain" description="Carbohydrate kinase FGGY C-terminal" evidence="6">
    <location>
        <begin position="257"/>
        <end position="448"/>
    </location>
</feature>
<gene>
    <name evidence="7" type="ORF">SAMN05216529_108132</name>
</gene>
<accession>A0A315ZVC3</accession>
<evidence type="ECO:0000259" key="6">
    <source>
        <dbReference type="Pfam" id="PF02782"/>
    </source>
</evidence>
<dbReference type="PIRSF" id="PIRSF000538">
    <property type="entry name" value="GlpK"/>
    <property type="match status" value="1"/>
</dbReference>
<feature type="domain" description="Carbohydrate kinase FGGY N-terminal" evidence="5">
    <location>
        <begin position="1"/>
        <end position="243"/>
    </location>
</feature>
<dbReference type="Pfam" id="PF00370">
    <property type="entry name" value="FGGY_N"/>
    <property type="match status" value="1"/>
</dbReference>
<keyword evidence="2 4" id="KW-0808">Transferase</keyword>
<dbReference type="InterPro" id="IPR018484">
    <property type="entry name" value="FGGY_N"/>
</dbReference>
<dbReference type="GO" id="GO:0016301">
    <property type="term" value="F:kinase activity"/>
    <property type="evidence" value="ECO:0007669"/>
    <property type="project" value="UniProtKB-KW"/>
</dbReference>
<sequence>MLLGIDLGTTGVKAMVFDEDGKPAGYGFQEYDIMCSKAGYAEQDAESLWLHTKKVICEAAQEAGKYIKGISVSVQGDAVIPINSKREALAYAQLGMDYRGTKEVEYCNTTLGGEYLFGKTGMRPHPMNSLIKILWVKNNLPQLYERTFKFVTYADFILGKLGSDEIVLDYTMASRTMGFNIHTKMWDQEILSRLDIQQDKLGRAVPSGEAVGVIDKQLAEELGIHPGAVLVAGGHDQTCAALGAGIVHENMALDSHGTAEVISTVFQKPHVEQAMYKSFYPCYIHTDPDMYFTFALNHTGGVLLKWFVDEFCYEDKEAAKAGHKQIYDYLFEKLPEAPSPVLMMPYLNGSGNPTCDLNMKGAFLGLTMTTTRYDIAKAILEAQVFEMKLNIHTLKDGNVIIQELRCVGGGAKSPEGLQLKANILGMPVSTLQIREAACLGAAMLAGAATGVFENIKQAAQIVRMDKIYHPQVEIVSLYKDRYFLYQSLYETLKQTMHSL</sequence>